<reference evidence="3" key="2">
    <citation type="submission" date="2025-09" db="UniProtKB">
        <authorList>
            <consortium name="Ensembl"/>
        </authorList>
    </citation>
    <scope>IDENTIFICATION</scope>
</reference>
<dbReference type="Ensembl" id="ENSSBOT00000033637.1">
    <property type="protein sequence ID" value="ENSSBOP00000016830.1"/>
    <property type="gene ID" value="ENSSBOG00000025052.1"/>
</dbReference>
<protein>
    <recommendedName>
        <fullName evidence="5">Family with sequence similarity 98 member A</fullName>
    </recommendedName>
</protein>
<evidence type="ECO:0000313" key="4">
    <source>
        <dbReference type="Proteomes" id="UP000233220"/>
    </source>
</evidence>
<evidence type="ECO:0000256" key="2">
    <source>
        <dbReference type="SAM" id="MobiDB-lite"/>
    </source>
</evidence>
<organism evidence="3 4">
    <name type="scientific">Saimiri boliviensis boliviensis</name>
    <name type="common">Bolivian squirrel monkey</name>
    <dbReference type="NCBI Taxonomy" id="39432"/>
    <lineage>
        <taxon>Eukaryota</taxon>
        <taxon>Metazoa</taxon>
        <taxon>Chordata</taxon>
        <taxon>Craniata</taxon>
        <taxon>Vertebrata</taxon>
        <taxon>Euteleostomi</taxon>
        <taxon>Mammalia</taxon>
        <taxon>Eutheria</taxon>
        <taxon>Euarchontoglires</taxon>
        <taxon>Primates</taxon>
        <taxon>Haplorrhini</taxon>
        <taxon>Platyrrhini</taxon>
        <taxon>Cebidae</taxon>
        <taxon>Saimiriinae</taxon>
        <taxon>Saimiri</taxon>
    </lineage>
</organism>
<evidence type="ECO:0000256" key="1">
    <source>
        <dbReference type="ARBA" id="ARBA00007218"/>
    </source>
</evidence>
<feature type="region of interest" description="Disordered" evidence="2">
    <location>
        <begin position="271"/>
        <end position="471"/>
    </location>
</feature>
<dbReference type="GeneTree" id="ENSGT00440000037341"/>
<dbReference type="Proteomes" id="UP000233220">
    <property type="component" value="Unplaced"/>
</dbReference>
<dbReference type="PANTHER" id="PTHR31353">
    <property type="entry name" value="FAM98"/>
    <property type="match status" value="1"/>
</dbReference>
<feature type="compositionally biased region" description="Basic and acidic residues" evidence="2">
    <location>
        <begin position="398"/>
        <end position="409"/>
    </location>
</feature>
<dbReference type="Pfam" id="PF10239">
    <property type="entry name" value="DUF2465"/>
    <property type="match status" value="1"/>
</dbReference>
<sequence length="471" mass="50699">MECDLMETDILESLVDLGYKGPLLEDGALSQAISGGASSPEFTKLLLCKLEENVQATNSPSEAEEFQLEVSGLLGEMNCPHLSLTAGDVTKHLLIQKNCLLLLTYLISELEAARMLCVNAPPKKLKKEAVVRSFMRMSKPPANITMFQFFSGIEKKLKETLAKVPPKHVGRPLLKKPMGPAHWEKIEAINQAIANEYEVWRKLLIKRLDVTVQSFAKSQTEKLAKVLSPKSTISVAHLLAARQDLSKILRTSSGSIREKTACVINKVLMGRVPDRGDRPNEIEPPPPEMPPWQKRQDGPQQQTGGRGGGRGGGRRGGRGGYDHGGRGGGRGNKHQGGWTDGGSRRGGGYQDDGYRDSGFQPGGYHGGHSGGYQGGGNGGFQTSSYIGSGYQGGGYQQDNRHQDGGHHGDCGGGRGGRGGCGGRGGRAGQGGGWGGRVSQNYHQGGQFEQHFQHGGYQYNHSGFGQRRHYAS</sequence>
<feature type="compositionally biased region" description="Low complexity" evidence="2">
    <location>
        <begin position="441"/>
        <end position="457"/>
    </location>
</feature>
<dbReference type="GO" id="GO:0072669">
    <property type="term" value="C:tRNA-splicing ligase complex"/>
    <property type="evidence" value="ECO:0007669"/>
    <property type="project" value="TreeGrafter"/>
</dbReference>
<evidence type="ECO:0000313" key="3">
    <source>
        <dbReference type="Ensembl" id="ENSSBOP00000016830.1"/>
    </source>
</evidence>
<proteinExistence type="inferred from homology"/>
<reference evidence="3" key="1">
    <citation type="submission" date="2025-08" db="UniProtKB">
        <authorList>
            <consortium name="Ensembl"/>
        </authorList>
    </citation>
    <scope>IDENTIFICATION</scope>
</reference>
<dbReference type="PANTHER" id="PTHR31353:SF9">
    <property type="entry name" value="PROTEIN FAM98A"/>
    <property type="match status" value="1"/>
</dbReference>
<dbReference type="AlphaFoldDB" id="A0A2K6TB18"/>
<dbReference type="InterPro" id="IPR018797">
    <property type="entry name" value="FAM98"/>
</dbReference>
<dbReference type="OMA" id="MPAGDNF"/>
<feature type="compositionally biased region" description="Gly residues" evidence="2">
    <location>
        <begin position="410"/>
        <end position="435"/>
    </location>
</feature>
<name>A0A2K6TB18_SAIBB</name>
<keyword evidence="4" id="KW-1185">Reference proteome</keyword>
<feature type="compositionally biased region" description="Gly residues" evidence="2">
    <location>
        <begin position="338"/>
        <end position="350"/>
    </location>
</feature>
<comment type="similarity">
    <text evidence="1">Belongs to the FAM98 family.</text>
</comment>
<evidence type="ECO:0008006" key="5">
    <source>
        <dbReference type="Google" id="ProtNLM"/>
    </source>
</evidence>
<dbReference type="STRING" id="39432.ENSSBOP00000016830"/>
<accession>A0A2K6TB18</accession>
<feature type="compositionally biased region" description="Gly residues" evidence="2">
    <location>
        <begin position="360"/>
        <end position="379"/>
    </location>
</feature>
<feature type="compositionally biased region" description="Basic and acidic residues" evidence="2">
    <location>
        <begin position="272"/>
        <end position="281"/>
    </location>
</feature>